<dbReference type="SUPFAM" id="SSF103473">
    <property type="entry name" value="MFS general substrate transporter"/>
    <property type="match status" value="1"/>
</dbReference>
<feature type="transmembrane region" description="Helical" evidence="6">
    <location>
        <begin position="451"/>
        <end position="479"/>
    </location>
</feature>
<gene>
    <name evidence="7" type="ORF">NE237_011364</name>
</gene>
<feature type="transmembrane region" description="Helical" evidence="6">
    <location>
        <begin position="543"/>
        <end position="561"/>
    </location>
</feature>
<dbReference type="PANTHER" id="PTHR11654">
    <property type="entry name" value="OLIGOPEPTIDE TRANSPORTER-RELATED"/>
    <property type="match status" value="1"/>
</dbReference>
<evidence type="ECO:0000256" key="2">
    <source>
        <dbReference type="ARBA" id="ARBA00005982"/>
    </source>
</evidence>
<feature type="transmembrane region" description="Helical" evidence="6">
    <location>
        <begin position="105"/>
        <end position="124"/>
    </location>
</feature>
<dbReference type="InterPro" id="IPR000109">
    <property type="entry name" value="POT_fam"/>
</dbReference>
<organism evidence="7 8">
    <name type="scientific">Protea cynaroides</name>
    <dbReference type="NCBI Taxonomy" id="273540"/>
    <lineage>
        <taxon>Eukaryota</taxon>
        <taxon>Viridiplantae</taxon>
        <taxon>Streptophyta</taxon>
        <taxon>Embryophyta</taxon>
        <taxon>Tracheophyta</taxon>
        <taxon>Spermatophyta</taxon>
        <taxon>Magnoliopsida</taxon>
        <taxon>Proteales</taxon>
        <taxon>Proteaceae</taxon>
        <taxon>Protea</taxon>
    </lineage>
</organism>
<dbReference type="Gene3D" id="1.20.1250.20">
    <property type="entry name" value="MFS general substrate transporter like domains"/>
    <property type="match status" value="1"/>
</dbReference>
<comment type="subcellular location">
    <subcellularLocation>
        <location evidence="1">Membrane</location>
        <topology evidence="1">Multi-pass membrane protein</topology>
    </subcellularLocation>
</comment>
<feature type="transmembrane region" description="Helical" evidence="6">
    <location>
        <begin position="329"/>
        <end position="351"/>
    </location>
</feature>
<dbReference type="Proteomes" id="UP001141806">
    <property type="component" value="Unassembled WGS sequence"/>
</dbReference>
<comment type="caution">
    <text evidence="7">The sequence shown here is derived from an EMBL/GenBank/DDBJ whole genome shotgun (WGS) entry which is preliminary data.</text>
</comment>
<evidence type="ECO:0000256" key="5">
    <source>
        <dbReference type="ARBA" id="ARBA00023136"/>
    </source>
</evidence>
<dbReference type="AlphaFoldDB" id="A0A9Q0GWX4"/>
<comment type="similarity">
    <text evidence="2">Belongs to the major facilitator superfamily. Proton-dependent oligopeptide transporter (POT/PTR) (TC 2.A.17) family.</text>
</comment>
<reference evidence="7" key="1">
    <citation type="journal article" date="2023" name="Plant J.">
        <title>The genome of the king protea, Protea cynaroides.</title>
        <authorList>
            <person name="Chang J."/>
            <person name="Duong T.A."/>
            <person name="Schoeman C."/>
            <person name="Ma X."/>
            <person name="Roodt D."/>
            <person name="Barker N."/>
            <person name="Li Z."/>
            <person name="Van de Peer Y."/>
            <person name="Mizrachi E."/>
        </authorList>
    </citation>
    <scope>NUCLEOTIDE SEQUENCE</scope>
    <source>
        <tissue evidence="7">Young leaves</tissue>
    </source>
</reference>
<evidence type="ECO:0000256" key="4">
    <source>
        <dbReference type="ARBA" id="ARBA00022989"/>
    </source>
</evidence>
<evidence type="ECO:0000256" key="6">
    <source>
        <dbReference type="SAM" id="Phobius"/>
    </source>
</evidence>
<keyword evidence="3 6" id="KW-0812">Transmembrane</keyword>
<sequence length="576" mass="63650">MSDCTFPPKTNMAVQIFTDWKGNPINKEKHGGAKAALFICFMVLMTNMSYAPTFLNLVTYLRGTMHMDVATASTTVTNFFGATCAFALLGGFISDSYLTRFKTLLLFAPLVFLGFVLLTFQAYYPSLRPPACDTSGQQSKCKQVNGSKAAVLYIALYIIAIGEGSLRANLPPFGADQFDEDVISKSRRKSSYFNWLNVCISGGSVMGLILIVWMETSIGWAQGLALTSGVMLLGLIVLGLGFKFYRNQIPRGSPLTRMLQVFVASLKKKNLSLPENEADLYQGLPDEEMTGEILPHTQSLRFLDKASIMNGPTGKWSLCSVTQVEETKIVVRILPIFLSALLAYIPIPQLLTFTIQQGSTMNTKLGKINVSPVSLVTIPIFFQTIVLIVYDRLFVPLASKITGHRSGITHLQRVGVGFMIVSLAGTTAALIERERKSIAEEHGLINSRTQVPMSVLWLGLQFFAIVIIDVFTYVGLLEFFNTEASRGMKSLGTAIFWCIVGLASLFGSPLVELVNKYTRHGNGIGEQGWLGGNNLNQNHLDRFYWLLAIIGVVGFLNYLFWATKYVHRKTNVHLNS</sequence>
<dbReference type="InterPro" id="IPR036259">
    <property type="entry name" value="MFS_trans_sf"/>
</dbReference>
<keyword evidence="8" id="KW-1185">Reference proteome</keyword>
<dbReference type="EMBL" id="JAMYWD010000011">
    <property type="protein sequence ID" value="KAJ4954581.1"/>
    <property type="molecule type" value="Genomic_DNA"/>
</dbReference>
<dbReference type="Pfam" id="PF00854">
    <property type="entry name" value="PTR2"/>
    <property type="match status" value="1"/>
</dbReference>
<evidence type="ECO:0000256" key="3">
    <source>
        <dbReference type="ARBA" id="ARBA00022692"/>
    </source>
</evidence>
<keyword evidence="4 6" id="KW-1133">Transmembrane helix</keyword>
<proteinExistence type="inferred from homology"/>
<feature type="transmembrane region" description="Helical" evidence="6">
    <location>
        <begin position="192"/>
        <end position="214"/>
    </location>
</feature>
<feature type="transmembrane region" description="Helical" evidence="6">
    <location>
        <begin position="491"/>
        <end position="511"/>
    </location>
</feature>
<accession>A0A9Q0GWX4</accession>
<feature type="transmembrane region" description="Helical" evidence="6">
    <location>
        <begin position="75"/>
        <end position="93"/>
    </location>
</feature>
<evidence type="ECO:0000313" key="8">
    <source>
        <dbReference type="Proteomes" id="UP001141806"/>
    </source>
</evidence>
<feature type="transmembrane region" description="Helical" evidence="6">
    <location>
        <begin position="35"/>
        <end position="55"/>
    </location>
</feature>
<dbReference type="OrthoDB" id="8904098at2759"/>
<name>A0A9Q0GWX4_9MAGN</name>
<dbReference type="GO" id="GO:0022857">
    <property type="term" value="F:transmembrane transporter activity"/>
    <property type="evidence" value="ECO:0007669"/>
    <property type="project" value="InterPro"/>
</dbReference>
<keyword evidence="5 6" id="KW-0472">Membrane</keyword>
<feature type="transmembrane region" description="Helical" evidence="6">
    <location>
        <begin position="144"/>
        <end position="162"/>
    </location>
</feature>
<evidence type="ECO:0000256" key="1">
    <source>
        <dbReference type="ARBA" id="ARBA00004141"/>
    </source>
</evidence>
<feature type="transmembrane region" description="Helical" evidence="6">
    <location>
        <begin position="371"/>
        <end position="390"/>
    </location>
</feature>
<protein>
    <submittedName>
        <fullName evidence="7">Uncharacterized protein</fullName>
    </submittedName>
</protein>
<dbReference type="GO" id="GO:0016020">
    <property type="term" value="C:membrane"/>
    <property type="evidence" value="ECO:0007669"/>
    <property type="project" value="UniProtKB-SubCell"/>
</dbReference>
<feature type="transmembrane region" description="Helical" evidence="6">
    <location>
        <begin position="220"/>
        <end position="242"/>
    </location>
</feature>
<evidence type="ECO:0000313" key="7">
    <source>
        <dbReference type="EMBL" id="KAJ4954581.1"/>
    </source>
</evidence>